<keyword evidence="3" id="KW-1185">Reference proteome</keyword>
<dbReference type="InterPro" id="IPR015943">
    <property type="entry name" value="WD40/YVTN_repeat-like_dom_sf"/>
</dbReference>
<proteinExistence type="predicted"/>
<dbReference type="SUPFAM" id="SSF50998">
    <property type="entry name" value="Quinoprotein alcohol dehydrogenase-like"/>
    <property type="match status" value="1"/>
</dbReference>
<dbReference type="Gene3D" id="2.130.10.10">
    <property type="entry name" value="YVTN repeat-like/Quinoprotein amine dehydrogenase"/>
    <property type="match status" value="1"/>
</dbReference>
<dbReference type="PANTHER" id="PTHR34512">
    <property type="entry name" value="CELL SURFACE PROTEIN"/>
    <property type="match status" value="1"/>
</dbReference>
<feature type="domain" description="Pyrrolo-quinoline quinone repeat" evidence="1">
    <location>
        <begin position="58"/>
        <end position="262"/>
    </location>
</feature>
<reference evidence="2 3" key="1">
    <citation type="submission" date="2024-03" db="EMBL/GenBank/DDBJ databases">
        <title>Draft genome sequence of Klenkia sp. LSe6-5.</title>
        <authorList>
            <person name="Duangmal K."/>
            <person name="Chantavorakit T."/>
        </authorList>
    </citation>
    <scope>NUCLEOTIDE SEQUENCE [LARGE SCALE GENOMIC DNA]</scope>
    <source>
        <strain evidence="2 3">LSe6-5</strain>
    </source>
</reference>
<evidence type="ECO:0000313" key="3">
    <source>
        <dbReference type="Proteomes" id="UP001361570"/>
    </source>
</evidence>
<sequence>MTSVPRPPWRVLVWTAAALAVVLLAVVTWRTSDAAATTSTTSAPAAPVTGSPAAQLTEAWSATPGVPAGGDVVESDRVLVTAADGVAMADPATGEPAWSYTRSGARLCGATAVDQVVVVLFSTGGRCNELTALRADTGVRLWYRSVGFRADATLSSTDRIVLATSPTGLATVDPTGNGIRWHHAVPEGCRVVDATAGSLGVAALQDCGDQQQVVLLDGFDGSQRWMRELGSSPARLAGADDLVGVVSGDDLLALAPADGSTLTSTPLASTAGSADEAPLQTGAGAGVCVWARGTLYTLDATTGGLRWSVPAVGLPATGDRLATPGTVVVPEQGAMVTRDLATGGEAARSTTPSSTAELRGGARTAVVGDVVVLAHPDRVTAYR</sequence>
<comment type="caution">
    <text evidence="2">The sequence shown here is derived from an EMBL/GenBank/DDBJ whole genome shotgun (WGS) entry which is preliminary data.</text>
</comment>
<dbReference type="InterPro" id="IPR011047">
    <property type="entry name" value="Quinoprotein_ADH-like_sf"/>
</dbReference>
<accession>A0ABU8DVH8</accession>
<dbReference type="EMBL" id="JBAPLU010000008">
    <property type="protein sequence ID" value="MEI4272072.1"/>
    <property type="molecule type" value="Genomic_DNA"/>
</dbReference>
<name>A0ABU8DVH8_9ACTN</name>
<dbReference type="InterPro" id="IPR002372">
    <property type="entry name" value="PQQ_rpt_dom"/>
</dbReference>
<protein>
    <submittedName>
        <fullName evidence="2">PQQ-binding-like beta-propeller repeat protein</fullName>
    </submittedName>
</protein>
<dbReference type="Gene3D" id="2.40.128.630">
    <property type="match status" value="1"/>
</dbReference>
<dbReference type="PANTHER" id="PTHR34512:SF30">
    <property type="entry name" value="OUTER MEMBRANE PROTEIN ASSEMBLY FACTOR BAMB"/>
    <property type="match status" value="1"/>
</dbReference>
<evidence type="ECO:0000259" key="1">
    <source>
        <dbReference type="Pfam" id="PF13360"/>
    </source>
</evidence>
<dbReference type="RefSeq" id="WP_336404206.1">
    <property type="nucleotide sequence ID" value="NZ_JBAPLU010000008.1"/>
</dbReference>
<gene>
    <name evidence="2" type="ORF">TEK04_10095</name>
</gene>
<organism evidence="2 3">
    <name type="scientific">Klenkia sesuvii</name>
    <dbReference type="NCBI Taxonomy" id="3103137"/>
    <lineage>
        <taxon>Bacteria</taxon>
        <taxon>Bacillati</taxon>
        <taxon>Actinomycetota</taxon>
        <taxon>Actinomycetes</taxon>
        <taxon>Geodermatophilales</taxon>
        <taxon>Geodermatophilaceae</taxon>
        <taxon>Klenkia</taxon>
    </lineage>
</organism>
<dbReference type="Pfam" id="PF13360">
    <property type="entry name" value="PQQ_2"/>
    <property type="match status" value="1"/>
</dbReference>
<dbReference type="Proteomes" id="UP001361570">
    <property type="component" value="Unassembled WGS sequence"/>
</dbReference>
<evidence type="ECO:0000313" key="2">
    <source>
        <dbReference type="EMBL" id="MEI4272072.1"/>
    </source>
</evidence>